<evidence type="ECO:0000256" key="5">
    <source>
        <dbReference type="SAM" id="SignalP"/>
    </source>
</evidence>
<dbReference type="Proteomes" id="UP000248259">
    <property type="component" value="Unassembled WGS sequence"/>
</dbReference>
<gene>
    <name evidence="7" type="primary">soxX</name>
    <name evidence="7" type="ORF">DNK49_00635</name>
</gene>
<keyword evidence="5" id="KW-0732">Signal</keyword>
<organism evidence="7 8">
    <name type="scientific">Parazoarcus communis SWub3 = DSM 12120</name>
    <dbReference type="NCBI Taxonomy" id="1121029"/>
    <lineage>
        <taxon>Bacteria</taxon>
        <taxon>Pseudomonadati</taxon>
        <taxon>Pseudomonadota</taxon>
        <taxon>Betaproteobacteria</taxon>
        <taxon>Rhodocyclales</taxon>
        <taxon>Zoogloeaceae</taxon>
        <taxon>Parazoarcus</taxon>
    </lineage>
</organism>
<keyword evidence="3 4" id="KW-0408">Iron</keyword>
<keyword evidence="1 4" id="KW-0349">Heme</keyword>
<dbReference type="NCBIfam" id="TIGR04485">
    <property type="entry name" value="thiosulf_SoxX"/>
    <property type="match status" value="1"/>
</dbReference>
<dbReference type="InterPro" id="IPR036909">
    <property type="entry name" value="Cyt_c-like_dom_sf"/>
</dbReference>
<keyword evidence="8" id="KW-1185">Reference proteome</keyword>
<sequence length="199" mass="21560">MKKTLMFAPLALCASVSLAADLDAKVAEMMKTSFKANGIASIERQVQDEVQKACSSPTQPDAATMKRLEEAQMATIQWPANGDYTGGDWKEGAKIAISGRGLTWTDPTPDNNGGGCYNCHAMDPKEVSAGTIGPSLVGYGKLRGNSEPMVKYTWGKLWNSKAYNACSDMPRNGFGKILTETQIRHVMAYLFDPESPVNK</sequence>
<comment type="caution">
    <text evidence="7">The sequence shown here is derived from an EMBL/GenBank/DDBJ whole genome shotgun (WGS) entry which is preliminary data.</text>
</comment>
<evidence type="ECO:0000256" key="3">
    <source>
        <dbReference type="ARBA" id="ARBA00023004"/>
    </source>
</evidence>
<name>A0A323V3S1_9RHOO</name>
<feature type="domain" description="Cytochrome c" evidence="6">
    <location>
        <begin position="87"/>
        <end position="194"/>
    </location>
</feature>
<evidence type="ECO:0000256" key="4">
    <source>
        <dbReference type="PROSITE-ProRule" id="PRU00433"/>
    </source>
</evidence>
<dbReference type="InterPro" id="IPR009056">
    <property type="entry name" value="Cyt_c-like_dom"/>
</dbReference>
<dbReference type="RefSeq" id="WP_110522387.1">
    <property type="nucleotide sequence ID" value="NZ_QKOE01000001.1"/>
</dbReference>
<evidence type="ECO:0000313" key="7">
    <source>
        <dbReference type="EMBL" id="PZA18086.1"/>
    </source>
</evidence>
<dbReference type="AlphaFoldDB" id="A0A323V3S1"/>
<dbReference type="GO" id="GO:0046872">
    <property type="term" value="F:metal ion binding"/>
    <property type="evidence" value="ECO:0007669"/>
    <property type="project" value="UniProtKB-KW"/>
</dbReference>
<feature type="signal peptide" evidence="5">
    <location>
        <begin position="1"/>
        <end position="19"/>
    </location>
</feature>
<proteinExistence type="predicted"/>
<evidence type="ECO:0000259" key="6">
    <source>
        <dbReference type="PROSITE" id="PS51007"/>
    </source>
</evidence>
<protein>
    <submittedName>
        <fullName evidence="7">Sulfur oxidation c-type cytochrome SoxX</fullName>
    </submittedName>
</protein>
<evidence type="ECO:0000313" key="8">
    <source>
        <dbReference type="Proteomes" id="UP000248259"/>
    </source>
</evidence>
<feature type="chain" id="PRO_5016337053" evidence="5">
    <location>
        <begin position="20"/>
        <end position="199"/>
    </location>
</feature>
<dbReference type="GO" id="GO:0020037">
    <property type="term" value="F:heme binding"/>
    <property type="evidence" value="ECO:0007669"/>
    <property type="project" value="InterPro"/>
</dbReference>
<dbReference type="InterPro" id="IPR030999">
    <property type="entry name" value="Thiosulf_SoxX"/>
</dbReference>
<dbReference type="PIRSF" id="PIRSF024608">
    <property type="entry name" value="UCP024608"/>
    <property type="match status" value="1"/>
</dbReference>
<evidence type="ECO:0000256" key="2">
    <source>
        <dbReference type="ARBA" id="ARBA00022723"/>
    </source>
</evidence>
<dbReference type="SUPFAM" id="SSF46626">
    <property type="entry name" value="Cytochrome c"/>
    <property type="match status" value="1"/>
</dbReference>
<keyword evidence="2 4" id="KW-0479">Metal-binding</keyword>
<dbReference type="EMBL" id="QKOE01000001">
    <property type="protein sequence ID" value="PZA18086.1"/>
    <property type="molecule type" value="Genomic_DNA"/>
</dbReference>
<dbReference type="OrthoDB" id="8562939at2"/>
<evidence type="ECO:0000256" key="1">
    <source>
        <dbReference type="ARBA" id="ARBA00022617"/>
    </source>
</evidence>
<dbReference type="GO" id="GO:0009055">
    <property type="term" value="F:electron transfer activity"/>
    <property type="evidence" value="ECO:0007669"/>
    <property type="project" value="InterPro"/>
</dbReference>
<dbReference type="Gene3D" id="1.10.760.10">
    <property type="entry name" value="Cytochrome c-like domain"/>
    <property type="match status" value="1"/>
</dbReference>
<dbReference type="PROSITE" id="PS51007">
    <property type="entry name" value="CYTC"/>
    <property type="match status" value="1"/>
</dbReference>
<accession>A0A323V3S1</accession>
<dbReference type="InterPro" id="IPR016823">
    <property type="entry name" value="Thiosulf_SoxX_II"/>
</dbReference>
<reference evidence="7 8" key="1">
    <citation type="submission" date="2018-06" db="EMBL/GenBank/DDBJ databases">
        <title>Azoarcus communis strain SWub3 genome.</title>
        <authorList>
            <person name="Zorraquino Salvo V."/>
            <person name="Toubiana D."/>
            <person name="Blumwald E."/>
        </authorList>
    </citation>
    <scope>NUCLEOTIDE SEQUENCE [LARGE SCALE GENOMIC DNA]</scope>
    <source>
        <strain evidence="7 8">SWub3</strain>
    </source>
</reference>